<sequence length="157" mass="16640">MPLAHVDLPIPRAPLESGSTRARRLSRSLSPERNQILNLALTRLPPLDNGLTPKPPPCLEPTDPCQLIMRDAPVLSASSTPKSSAIHSPVSLPNAVAHEKLGAPERPSQARPLPASSANGSASGARFRRFSAPTAANNSRPVELASTLAVRRDRESA</sequence>
<gene>
    <name evidence="2" type="ORF">BCR44DRAFT_1424087</name>
</gene>
<feature type="compositionally biased region" description="Polar residues" evidence="1">
    <location>
        <begin position="76"/>
        <end position="86"/>
    </location>
</feature>
<proteinExistence type="predicted"/>
<evidence type="ECO:0000313" key="2">
    <source>
        <dbReference type="EMBL" id="ORZ40944.1"/>
    </source>
</evidence>
<feature type="region of interest" description="Disordered" evidence="1">
    <location>
        <begin position="1"/>
        <end position="29"/>
    </location>
</feature>
<organism evidence="2 3">
    <name type="scientific">Catenaria anguillulae PL171</name>
    <dbReference type="NCBI Taxonomy" id="765915"/>
    <lineage>
        <taxon>Eukaryota</taxon>
        <taxon>Fungi</taxon>
        <taxon>Fungi incertae sedis</taxon>
        <taxon>Blastocladiomycota</taxon>
        <taxon>Blastocladiomycetes</taxon>
        <taxon>Blastocladiales</taxon>
        <taxon>Catenariaceae</taxon>
        <taxon>Catenaria</taxon>
    </lineage>
</organism>
<evidence type="ECO:0000256" key="1">
    <source>
        <dbReference type="SAM" id="MobiDB-lite"/>
    </source>
</evidence>
<reference evidence="2 3" key="1">
    <citation type="submission" date="2016-07" db="EMBL/GenBank/DDBJ databases">
        <title>Pervasive Adenine N6-methylation of Active Genes in Fungi.</title>
        <authorList>
            <consortium name="DOE Joint Genome Institute"/>
            <person name="Mondo S.J."/>
            <person name="Dannebaum R.O."/>
            <person name="Kuo R.C."/>
            <person name="Labutti K."/>
            <person name="Haridas S."/>
            <person name="Kuo A."/>
            <person name="Salamov A."/>
            <person name="Ahrendt S.R."/>
            <person name="Lipzen A."/>
            <person name="Sullivan W."/>
            <person name="Andreopoulos W.B."/>
            <person name="Clum A."/>
            <person name="Lindquist E."/>
            <person name="Daum C."/>
            <person name="Ramamoorthy G.K."/>
            <person name="Gryganskyi A."/>
            <person name="Culley D."/>
            <person name="Magnuson J.K."/>
            <person name="James T.Y."/>
            <person name="O'Malley M.A."/>
            <person name="Stajich J.E."/>
            <person name="Spatafora J.W."/>
            <person name="Visel A."/>
            <person name="Grigoriev I.V."/>
        </authorList>
    </citation>
    <scope>NUCLEOTIDE SEQUENCE [LARGE SCALE GENOMIC DNA]</scope>
    <source>
        <strain evidence="2 3">PL171</strain>
    </source>
</reference>
<evidence type="ECO:0000313" key="3">
    <source>
        <dbReference type="Proteomes" id="UP000193411"/>
    </source>
</evidence>
<feature type="compositionally biased region" description="Low complexity" evidence="1">
    <location>
        <begin position="115"/>
        <end position="125"/>
    </location>
</feature>
<dbReference type="EMBL" id="MCFL01000002">
    <property type="protein sequence ID" value="ORZ40944.1"/>
    <property type="molecule type" value="Genomic_DNA"/>
</dbReference>
<protein>
    <submittedName>
        <fullName evidence="2">Uncharacterized protein</fullName>
    </submittedName>
</protein>
<dbReference type="Proteomes" id="UP000193411">
    <property type="component" value="Unassembled WGS sequence"/>
</dbReference>
<dbReference type="AlphaFoldDB" id="A0A1Y2I400"/>
<accession>A0A1Y2I400</accession>
<keyword evidence="3" id="KW-1185">Reference proteome</keyword>
<name>A0A1Y2I400_9FUNG</name>
<comment type="caution">
    <text evidence="2">The sequence shown here is derived from an EMBL/GenBank/DDBJ whole genome shotgun (WGS) entry which is preliminary data.</text>
</comment>
<feature type="region of interest" description="Disordered" evidence="1">
    <location>
        <begin position="74"/>
        <end position="157"/>
    </location>
</feature>